<dbReference type="SUPFAM" id="SSF88659">
    <property type="entry name" value="Sigma3 and sigma4 domains of RNA polymerase sigma factors"/>
    <property type="match status" value="1"/>
</dbReference>
<dbReference type="EMBL" id="LR796387">
    <property type="protein sequence ID" value="CAB4141156.1"/>
    <property type="molecule type" value="Genomic_DNA"/>
</dbReference>
<reference evidence="2" key="1">
    <citation type="submission" date="2020-04" db="EMBL/GenBank/DDBJ databases">
        <authorList>
            <person name="Chiriac C."/>
            <person name="Salcher M."/>
            <person name="Ghai R."/>
            <person name="Kavagutti S V."/>
        </authorList>
    </citation>
    <scope>NUCLEOTIDE SEQUENCE</scope>
</reference>
<sequence length="148" mass="17049">MKRVTKVEIAKIRELYPEFSQADIAEQLGISRQQVHYHLSVAGLIVPGMRPQRDPETGLFTKQIEKADIEFRRQMNPIMQKYQSISLRPHNAEQQPVEVQRDDPEGHQSAHQGVFRALRQDHDSDSRGDCAEENRPAAVRHQSEKEAE</sequence>
<organism evidence="2">
    <name type="scientific">uncultured Caudovirales phage</name>
    <dbReference type="NCBI Taxonomy" id="2100421"/>
    <lineage>
        <taxon>Viruses</taxon>
        <taxon>Duplodnaviria</taxon>
        <taxon>Heunggongvirae</taxon>
        <taxon>Uroviricota</taxon>
        <taxon>Caudoviricetes</taxon>
        <taxon>Peduoviridae</taxon>
        <taxon>Maltschvirus</taxon>
        <taxon>Maltschvirus maltsch</taxon>
    </lineage>
</organism>
<evidence type="ECO:0000256" key="1">
    <source>
        <dbReference type="SAM" id="MobiDB-lite"/>
    </source>
</evidence>
<dbReference type="InterPro" id="IPR013324">
    <property type="entry name" value="RNA_pol_sigma_r3/r4-like"/>
</dbReference>
<name>A0A6J5M7R7_9CAUD</name>
<feature type="compositionally biased region" description="Basic and acidic residues" evidence="1">
    <location>
        <begin position="118"/>
        <end position="148"/>
    </location>
</feature>
<evidence type="ECO:0000313" key="2">
    <source>
        <dbReference type="EMBL" id="CAB4141156.1"/>
    </source>
</evidence>
<feature type="region of interest" description="Disordered" evidence="1">
    <location>
        <begin position="83"/>
        <end position="148"/>
    </location>
</feature>
<proteinExistence type="predicted"/>
<dbReference type="Gene3D" id="1.10.10.60">
    <property type="entry name" value="Homeodomain-like"/>
    <property type="match status" value="1"/>
</dbReference>
<gene>
    <name evidence="2" type="ORF">UFOVP412_52</name>
</gene>
<protein>
    <submittedName>
        <fullName evidence="2">Uncharacterized protein</fullName>
    </submittedName>
</protein>
<feature type="compositionally biased region" description="Basic and acidic residues" evidence="1">
    <location>
        <begin position="99"/>
        <end position="108"/>
    </location>
</feature>
<accession>A0A6J5M7R7</accession>